<dbReference type="PROSITE" id="PS50026">
    <property type="entry name" value="EGF_3"/>
    <property type="match status" value="2"/>
</dbReference>
<dbReference type="SMART" id="SM00181">
    <property type="entry name" value="EGF"/>
    <property type="match status" value="2"/>
</dbReference>
<keyword evidence="1" id="KW-1015">Disulfide bond</keyword>
<evidence type="ECO:0000313" key="3">
    <source>
        <dbReference type="Proteomes" id="UP000036681"/>
    </source>
</evidence>
<reference evidence="4" key="1">
    <citation type="submission" date="2017-02" db="UniProtKB">
        <authorList>
            <consortium name="WormBaseParasite"/>
        </authorList>
    </citation>
    <scope>IDENTIFICATION</scope>
</reference>
<keyword evidence="3" id="KW-1185">Reference proteome</keyword>
<accession>A0A0M3IKY8</accession>
<organism evidence="3 4">
    <name type="scientific">Ascaris lumbricoides</name>
    <name type="common">Giant roundworm</name>
    <dbReference type="NCBI Taxonomy" id="6252"/>
    <lineage>
        <taxon>Eukaryota</taxon>
        <taxon>Metazoa</taxon>
        <taxon>Ecdysozoa</taxon>
        <taxon>Nematoda</taxon>
        <taxon>Chromadorea</taxon>
        <taxon>Rhabditida</taxon>
        <taxon>Spirurina</taxon>
        <taxon>Ascaridomorpha</taxon>
        <taxon>Ascaridoidea</taxon>
        <taxon>Ascarididae</taxon>
        <taxon>Ascaris</taxon>
    </lineage>
</organism>
<comment type="caution">
    <text evidence="1">Lacks conserved residue(s) required for the propagation of feature annotation.</text>
</comment>
<keyword evidence="1" id="KW-0245">EGF-like domain</keyword>
<dbReference type="Proteomes" id="UP000036681">
    <property type="component" value="Unplaced"/>
</dbReference>
<evidence type="ECO:0000256" key="1">
    <source>
        <dbReference type="PROSITE-ProRule" id="PRU00076"/>
    </source>
</evidence>
<dbReference type="Gene3D" id="2.10.25.10">
    <property type="entry name" value="Laminin"/>
    <property type="match status" value="2"/>
</dbReference>
<sequence length="150" mass="17193">MSIRLGFNGSRCEFRQPSVCDTEPCGTNGRCLLTKSTDEYRCECERGFMGKSRLNYVVIRSFCLSFMSFNGSRCEFRQPSVCDTEPCGTNGRCLLTKSTDEYRCECERGFMGKSRLNYLYGQHMCPFALSILLSHSTTFYIFEHIDPVIL</sequence>
<feature type="disulfide bond" evidence="1">
    <location>
        <begin position="25"/>
        <end position="42"/>
    </location>
</feature>
<dbReference type="WBParaSite" id="ALUE_0001941601-mRNA-1">
    <property type="protein sequence ID" value="ALUE_0001941601-mRNA-1"/>
    <property type="gene ID" value="ALUE_0001941601"/>
</dbReference>
<dbReference type="SUPFAM" id="SSF57196">
    <property type="entry name" value="EGF/Laminin"/>
    <property type="match status" value="2"/>
</dbReference>
<feature type="domain" description="EGF-like" evidence="2">
    <location>
        <begin position="78"/>
        <end position="116"/>
    </location>
</feature>
<name>A0A0M3IKY8_ASCLU</name>
<dbReference type="InterPro" id="IPR000742">
    <property type="entry name" value="EGF"/>
</dbReference>
<dbReference type="AlphaFoldDB" id="A0A0M3IKY8"/>
<proteinExistence type="predicted"/>
<evidence type="ECO:0000259" key="2">
    <source>
        <dbReference type="PROSITE" id="PS50026"/>
    </source>
</evidence>
<protein>
    <submittedName>
        <fullName evidence="4">EGF-like domain-containing protein</fullName>
    </submittedName>
</protein>
<evidence type="ECO:0000313" key="4">
    <source>
        <dbReference type="WBParaSite" id="ALUE_0001941601-mRNA-1"/>
    </source>
</evidence>
<feature type="disulfide bond" evidence="1">
    <location>
        <begin position="87"/>
        <end position="104"/>
    </location>
</feature>
<feature type="domain" description="EGF-like" evidence="2">
    <location>
        <begin position="16"/>
        <end position="54"/>
    </location>
</feature>